<dbReference type="Proteomes" id="UP001302349">
    <property type="component" value="Chromosome"/>
</dbReference>
<evidence type="ECO:0000313" key="2">
    <source>
        <dbReference type="Proteomes" id="UP001302349"/>
    </source>
</evidence>
<gene>
    <name evidence="1" type="ORF">RT717_24620</name>
</gene>
<dbReference type="RefSeq" id="WP_317488990.1">
    <property type="nucleotide sequence ID" value="NZ_CP136051.1"/>
</dbReference>
<reference evidence="1 2" key="1">
    <citation type="journal article" date="2023" name="Microbiol. Resour. Announc.">
        <title>Complete Genome Sequence of Imperialibacter roseus strain P4T.</title>
        <authorList>
            <person name="Tizabi D.R."/>
            <person name="Bachvaroff T."/>
            <person name="Hill R.T."/>
        </authorList>
    </citation>
    <scope>NUCLEOTIDE SEQUENCE [LARGE SCALE GENOMIC DNA]</scope>
    <source>
        <strain evidence="1 2">P4T</strain>
    </source>
</reference>
<accession>A0ABZ0IP81</accession>
<keyword evidence="2" id="KW-1185">Reference proteome</keyword>
<sequence>MDIEFDHSYLSLPELHVLGIRSTVWLEQALEDSYSKVFEITGPNDPNPIFFKVGFCDDTLPVLYVFEFADWVISRQARKATKEEIRQFWCG</sequence>
<protein>
    <submittedName>
        <fullName evidence="1">Uncharacterized protein</fullName>
    </submittedName>
</protein>
<evidence type="ECO:0000313" key="1">
    <source>
        <dbReference type="EMBL" id="WOK06263.1"/>
    </source>
</evidence>
<proteinExistence type="predicted"/>
<dbReference type="EMBL" id="CP136051">
    <property type="protein sequence ID" value="WOK06263.1"/>
    <property type="molecule type" value="Genomic_DNA"/>
</dbReference>
<name>A0ABZ0IP81_9BACT</name>
<organism evidence="1 2">
    <name type="scientific">Imperialibacter roseus</name>
    <dbReference type="NCBI Taxonomy" id="1324217"/>
    <lineage>
        <taxon>Bacteria</taxon>
        <taxon>Pseudomonadati</taxon>
        <taxon>Bacteroidota</taxon>
        <taxon>Cytophagia</taxon>
        <taxon>Cytophagales</taxon>
        <taxon>Flammeovirgaceae</taxon>
        <taxon>Imperialibacter</taxon>
    </lineage>
</organism>